<dbReference type="OrthoDB" id="9809524at2"/>
<gene>
    <name evidence="3" type="ORF">SAMN05660282_00310</name>
</gene>
<dbReference type="PANTHER" id="PTHR33677">
    <property type="entry name" value="TRANSCRIPTIONAL REPRESSOR FRMR-RELATED"/>
    <property type="match status" value="1"/>
</dbReference>
<dbReference type="InterPro" id="IPR003735">
    <property type="entry name" value="Metal_Tscrpt_repr"/>
</dbReference>
<dbReference type="GO" id="GO:0045892">
    <property type="term" value="P:negative regulation of DNA-templated transcription"/>
    <property type="evidence" value="ECO:0007669"/>
    <property type="project" value="UniProtKB-ARBA"/>
</dbReference>
<keyword evidence="2" id="KW-0186">Copper</keyword>
<reference evidence="3 4" key="1">
    <citation type="submission" date="2016-10" db="EMBL/GenBank/DDBJ databases">
        <authorList>
            <person name="de Groot N.N."/>
        </authorList>
    </citation>
    <scope>NUCLEOTIDE SEQUENCE [LARGE SCALE GENOMIC DNA]</scope>
    <source>
        <strain>J11</strain>
        <strain evidence="4">PG 39</strain>
    </source>
</reference>
<organism evidence="3 4">
    <name type="scientific">Corynebacterium spheniscorum</name>
    <dbReference type="NCBI Taxonomy" id="185761"/>
    <lineage>
        <taxon>Bacteria</taxon>
        <taxon>Bacillati</taxon>
        <taxon>Actinomycetota</taxon>
        <taxon>Actinomycetes</taxon>
        <taxon>Mycobacteriales</taxon>
        <taxon>Corynebacteriaceae</taxon>
        <taxon>Corynebacterium</taxon>
    </lineage>
</organism>
<accession>A0A1I2Q6Q8</accession>
<dbReference type="InterPro" id="IPR038390">
    <property type="entry name" value="Metal_Tscrpt_repr_sf"/>
</dbReference>
<evidence type="ECO:0000256" key="1">
    <source>
        <dbReference type="ARBA" id="ARBA00005428"/>
    </source>
</evidence>
<dbReference type="Pfam" id="PF02583">
    <property type="entry name" value="Trns_repr_metal"/>
    <property type="match status" value="1"/>
</dbReference>
<dbReference type="STRING" id="185761.SAMN05660282_00310"/>
<keyword evidence="3" id="KW-0238">DNA-binding</keyword>
<evidence type="ECO:0000313" key="3">
    <source>
        <dbReference type="EMBL" id="SFG21496.1"/>
    </source>
</evidence>
<dbReference type="AlphaFoldDB" id="A0A1I2Q6Q8"/>
<sequence length="87" mass="9443">MQLDPTDLKPAIARLKRARGQLDAVIRMMEEGEDCQKVVTQLSAASKAIDRVGYLVVAGGMKKCFTQPGAADTLDEEAMVKMFLSLA</sequence>
<dbReference type="PANTHER" id="PTHR33677:SF5">
    <property type="entry name" value="TRANSCRIPTIONAL REPRESSOR FRMR"/>
    <property type="match status" value="1"/>
</dbReference>
<dbReference type="RefSeq" id="WP_092283692.1">
    <property type="nucleotide sequence ID" value="NZ_FOPJ01000001.1"/>
</dbReference>
<dbReference type="CDD" id="cd10148">
    <property type="entry name" value="CsoR-like_DUF156"/>
    <property type="match status" value="1"/>
</dbReference>
<comment type="similarity">
    <text evidence="1">Belongs to the CsoR family.</text>
</comment>
<dbReference type="GO" id="GO:0046872">
    <property type="term" value="F:metal ion binding"/>
    <property type="evidence" value="ECO:0007669"/>
    <property type="project" value="InterPro"/>
</dbReference>
<dbReference type="Proteomes" id="UP000199065">
    <property type="component" value="Unassembled WGS sequence"/>
</dbReference>
<protein>
    <submittedName>
        <fullName evidence="3">DNA-binding transcriptional regulator, FrmR family</fullName>
    </submittedName>
</protein>
<name>A0A1I2Q6Q8_9CORY</name>
<proteinExistence type="inferred from homology"/>
<evidence type="ECO:0000313" key="4">
    <source>
        <dbReference type="Proteomes" id="UP000199065"/>
    </source>
</evidence>
<dbReference type="Gene3D" id="1.20.58.1000">
    <property type="entry name" value="Metal-sensitive repressor, helix protomer"/>
    <property type="match status" value="1"/>
</dbReference>
<dbReference type="EMBL" id="FOPJ01000001">
    <property type="protein sequence ID" value="SFG21496.1"/>
    <property type="molecule type" value="Genomic_DNA"/>
</dbReference>
<evidence type="ECO:0000256" key="2">
    <source>
        <dbReference type="ARBA" id="ARBA00023008"/>
    </source>
</evidence>
<keyword evidence="4" id="KW-1185">Reference proteome</keyword>
<dbReference type="GO" id="GO:0003677">
    <property type="term" value="F:DNA binding"/>
    <property type="evidence" value="ECO:0007669"/>
    <property type="project" value="UniProtKB-KW"/>
</dbReference>